<accession>A0AAF0E3S1</accession>
<name>A0AAF0E3S1_9BASI</name>
<evidence type="ECO:0000313" key="2">
    <source>
        <dbReference type="EMBL" id="WFD18030.1"/>
    </source>
</evidence>
<feature type="region of interest" description="Disordered" evidence="1">
    <location>
        <begin position="1"/>
        <end position="30"/>
    </location>
</feature>
<organism evidence="2 3">
    <name type="scientific">Malassezia caprae</name>
    <dbReference type="NCBI Taxonomy" id="1381934"/>
    <lineage>
        <taxon>Eukaryota</taxon>
        <taxon>Fungi</taxon>
        <taxon>Dikarya</taxon>
        <taxon>Basidiomycota</taxon>
        <taxon>Ustilaginomycotina</taxon>
        <taxon>Malasseziomycetes</taxon>
        <taxon>Malasseziales</taxon>
        <taxon>Malasseziaceae</taxon>
        <taxon>Malassezia</taxon>
    </lineage>
</organism>
<sequence>MLTRQAGAKALALGTSAKKDTSAPAGPKRALSTLAKQEHARRMLMSNFVRGEVVGTLSISSEETEVSVVPTQDSSTETMSQDTHDASSSNGTGKDDAQKHLKKKRKRDSDDSSPRSSEKRGKSDKSDRKEKKKEKRDKREKRDKEKRVKEKREKKKHEKNKRDKKEKRDKERRDKKERRN</sequence>
<feature type="compositionally biased region" description="Basic residues" evidence="1">
    <location>
        <begin position="130"/>
        <end position="139"/>
    </location>
</feature>
<evidence type="ECO:0000313" key="3">
    <source>
        <dbReference type="Proteomes" id="UP001220961"/>
    </source>
</evidence>
<feature type="compositionally biased region" description="Basic and acidic residues" evidence="1">
    <location>
        <begin position="160"/>
        <end position="174"/>
    </location>
</feature>
<dbReference type="Proteomes" id="UP001220961">
    <property type="component" value="Chromosome 1"/>
</dbReference>
<protein>
    <submittedName>
        <fullName evidence="2">Uncharacterized protein</fullName>
    </submittedName>
</protein>
<evidence type="ECO:0000256" key="1">
    <source>
        <dbReference type="SAM" id="MobiDB-lite"/>
    </source>
</evidence>
<reference evidence="2" key="1">
    <citation type="submission" date="2023-03" db="EMBL/GenBank/DDBJ databases">
        <title>Mating type loci evolution in Malassezia.</title>
        <authorList>
            <person name="Coelho M.A."/>
        </authorList>
    </citation>
    <scope>NUCLEOTIDE SEQUENCE</scope>
    <source>
        <strain evidence="2">CBS 10434</strain>
    </source>
</reference>
<gene>
    <name evidence="2" type="ORF">MCAP1_000242</name>
</gene>
<dbReference type="AlphaFoldDB" id="A0AAF0E3S1"/>
<proteinExistence type="predicted"/>
<feature type="compositionally biased region" description="Basic and acidic residues" evidence="1">
    <location>
        <begin position="107"/>
        <end position="129"/>
    </location>
</feature>
<dbReference type="EMBL" id="CP119908">
    <property type="protein sequence ID" value="WFD18030.1"/>
    <property type="molecule type" value="Genomic_DNA"/>
</dbReference>
<feature type="region of interest" description="Disordered" evidence="1">
    <location>
        <begin position="57"/>
        <end position="180"/>
    </location>
</feature>
<feature type="compositionally biased region" description="Polar residues" evidence="1">
    <location>
        <begin position="70"/>
        <end position="92"/>
    </location>
</feature>
<keyword evidence="3" id="KW-1185">Reference proteome</keyword>
<feature type="compositionally biased region" description="Basic and acidic residues" evidence="1">
    <location>
        <begin position="140"/>
        <end position="151"/>
    </location>
</feature>